<keyword evidence="2 5" id="KW-0812">Transmembrane</keyword>
<reference evidence="6" key="1">
    <citation type="submission" date="2016-02" db="EMBL/GenBank/DDBJ databases">
        <title>WGS assembly of Manihot esculenta.</title>
        <authorList>
            <person name="Bredeson J.V."/>
            <person name="Prochnik S.E."/>
            <person name="Lyons J.B."/>
            <person name="Schmutz J."/>
            <person name="Grimwood J."/>
            <person name="Vrebalov J."/>
            <person name="Bart R.S."/>
            <person name="Amuge T."/>
            <person name="Ferguson M.E."/>
            <person name="Green R."/>
            <person name="Putnam N."/>
            <person name="Stites J."/>
            <person name="Rounsley S."/>
            <person name="Rokhsar D.S."/>
        </authorList>
    </citation>
    <scope>NUCLEOTIDE SEQUENCE [LARGE SCALE GENOMIC DNA]</scope>
    <source>
        <tissue evidence="6">Leaf</tissue>
    </source>
</reference>
<dbReference type="SUPFAM" id="SSF103473">
    <property type="entry name" value="MFS general substrate transporter"/>
    <property type="match status" value="1"/>
</dbReference>
<accession>A0A2C9V4G6</accession>
<proteinExistence type="predicted"/>
<dbReference type="InterPro" id="IPR036259">
    <property type="entry name" value="MFS_trans_sf"/>
</dbReference>
<evidence type="ECO:0000313" key="6">
    <source>
        <dbReference type="EMBL" id="OAY39234.1"/>
    </source>
</evidence>
<feature type="transmembrane region" description="Helical" evidence="5">
    <location>
        <begin position="146"/>
        <end position="165"/>
    </location>
</feature>
<evidence type="ECO:0000256" key="2">
    <source>
        <dbReference type="ARBA" id="ARBA00022692"/>
    </source>
</evidence>
<evidence type="ECO:0000256" key="3">
    <source>
        <dbReference type="ARBA" id="ARBA00022989"/>
    </source>
</evidence>
<organism evidence="6">
    <name type="scientific">Manihot esculenta</name>
    <name type="common">Cassava</name>
    <name type="synonym">Jatropha manihot</name>
    <dbReference type="NCBI Taxonomy" id="3983"/>
    <lineage>
        <taxon>Eukaryota</taxon>
        <taxon>Viridiplantae</taxon>
        <taxon>Streptophyta</taxon>
        <taxon>Embryophyta</taxon>
        <taxon>Tracheophyta</taxon>
        <taxon>Spermatophyta</taxon>
        <taxon>Magnoliopsida</taxon>
        <taxon>eudicotyledons</taxon>
        <taxon>Gunneridae</taxon>
        <taxon>Pentapetalae</taxon>
        <taxon>rosids</taxon>
        <taxon>fabids</taxon>
        <taxon>Malpighiales</taxon>
        <taxon>Euphorbiaceae</taxon>
        <taxon>Crotonoideae</taxon>
        <taxon>Manihoteae</taxon>
        <taxon>Manihot</taxon>
    </lineage>
</organism>
<dbReference type="STRING" id="3983.A0A2C9V4G6"/>
<comment type="subcellular location">
    <subcellularLocation>
        <location evidence="1">Membrane</location>
        <topology evidence="1">Multi-pass membrane protein</topology>
    </subcellularLocation>
</comment>
<evidence type="ECO:0008006" key="7">
    <source>
        <dbReference type="Google" id="ProtNLM"/>
    </source>
</evidence>
<protein>
    <recommendedName>
        <fullName evidence="7">Major facilitator superfamily (MFS) profile domain-containing protein</fullName>
    </recommendedName>
</protein>
<dbReference type="InterPro" id="IPR005828">
    <property type="entry name" value="MFS_sugar_transport-like"/>
</dbReference>
<name>A0A2C9V4G6_MANES</name>
<dbReference type="GO" id="GO:0016020">
    <property type="term" value="C:membrane"/>
    <property type="evidence" value="ECO:0007669"/>
    <property type="project" value="UniProtKB-SubCell"/>
</dbReference>
<evidence type="ECO:0000256" key="1">
    <source>
        <dbReference type="ARBA" id="ARBA00004141"/>
    </source>
</evidence>
<dbReference type="Pfam" id="PF00083">
    <property type="entry name" value="Sugar_tr"/>
    <property type="match status" value="1"/>
</dbReference>
<gene>
    <name evidence="6" type="ORF">MANES_10G078300</name>
</gene>
<feature type="transmembrane region" description="Helical" evidence="5">
    <location>
        <begin position="117"/>
        <end position="134"/>
    </location>
</feature>
<dbReference type="PANTHER" id="PTHR24064">
    <property type="entry name" value="SOLUTE CARRIER FAMILY 22 MEMBER"/>
    <property type="match status" value="1"/>
</dbReference>
<dbReference type="GO" id="GO:0022857">
    <property type="term" value="F:transmembrane transporter activity"/>
    <property type="evidence" value="ECO:0007669"/>
    <property type="project" value="InterPro"/>
</dbReference>
<dbReference type="EMBL" id="CM004396">
    <property type="protein sequence ID" value="OAY39234.1"/>
    <property type="molecule type" value="Genomic_DNA"/>
</dbReference>
<feature type="transmembrane region" description="Helical" evidence="5">
    <location>
        <begin position="27"/>
        <end position="46"/>
    </location>
</feature>
<sequence>MGFFFFSAGFLSLPSIAYHCRTSWRSLYKVISLFPLVYSLVFLPFVSESPRWLLIKGRSKVALEILQRYARLNGKKLPSNLTLANPSVSQVGGEALAETKANDKESLWSTKWAARRMIMVMITSFGVGFVYYGIQLNVENLNFNLYFIVASAFITGASCVLCIVFSRGRRAKSDVSAFSDKRKKLAVSMLRQALIGVLGLRLPETKNAPLYETVKQQEEDEKQNNEV</sequence>
<evidence type="ECO:0000256" key="4">
    <source>
        <dbReference type="ARBA" id="ARBA00023136"/>
    </source>
</evidence>
<keyword evidence="4 5" id="KW-0472">Membrane</keyword>
<keyword evidence="3 5" id="KW-1133">Transmembrane helix</keyword>
<dbReference type="AlphaFoldDB" id="A0A2C9V4G6"/>
<evidence type="ECO:0000256" key="5">
    <source>
        <dbReference type="SAM" id="Phobius"/>
    </source>
</evidence>
<dbReference type="Gene3D" id="1.20.1250.20">
    <property type="entry name" value="MFS general substrate transporter like domains"/>
    <property type="match status" value="1"/>
</dbReference>